<gene>
    <name evidence="4" type="primary">megL</name>
    <name evidence="4" type="ORF">GCM10023092_11590</name>
</gene>
<comment type="similarity">
    <text evidence="3">Belongs to the trans-sulfuration enzymes family.</text>
</comment>
<dbReference type="InterPro" id="IPR015421">
    <property type="entry name" value="PyrdxlP-dep_Trfase_major"/>
</dbReference>
<organism evidence="4 5">
    <name type="scientific">Rurimicrobium arvi</name>
    <dbReference type="NCBI Taxonomy" id="2049916"/>
    <lineage>
        <taxon>Bacteria</taxon>
        <taxon>Pseudomonadati</taxon>
        <taxon>Bacteroidota</taxon>
        <taxon>Chitinophagia</taxon>
        <taxon>Chitinophagales</taxon>
        <taxon>Chitinophagaceae</taxon>
        <taxon>Rurimicrobium</taxon>
    </lineage>
</organism>
<dbReference type="PANTHER" id="PTHR11808:SF80">
    <property type="entry name" value="CYSTATHIONINE GAMMA-LYASE"/>
    <property type="match status" value="1"/>
</dbReference>
<keyword evidence="5" id="KW-1185">Reference proteome</keyword>
<evidence type="ECO:0000256" key="1">
    <source>
        <dbReference type="ARBA" id="ARBA00001933"/>
    </source>
</evidence>
<dbReference type="RefSeq" id="WP_344823817.1">
    <property type="nucleotide sequence ID" value="NZ_BAABEZ010000014.1"/>
</dbReference>
<keyword evidence="2 3" id="KW-0663">Pyridoxal phosphate</keyword>
<dbReference type="PIRSF" id="PIRSF001434">
    <property type="entry name" value="CGS"/>
    <property type="match status" value="1"/>
</dbReference>
<protein>
    <submittedName>
        <fullName evidence="4">Methionine gamma-lyase</fullName>
    </submittedName>
</protein>
<dbReference type="Pfam" id="PF01053">
    <property type="entry name" value="Cys_Met_Meta_PP"/>
    <property type="match status" value="1"/>
</dbReference>
<dbReference type="InterPro" id="IPR015424">
    <property type="entry name" value="PyrdxlP-dep_Trfase"/>
</dbReference>
<evidence type="ECO:0000256" key="2">
    <source>
        <dbReference type="ARBA" id="ARBA00022898"/>
    </source>
</evidence>
<comment type="cofactor">
    <cofactor evidence="1 3">
        <name>pyridoxal 5'-phosphate</name>
        <dbReference type="ChEBI" id="CHEBI:597326"/>
    </cofactor>
</comment>
<accession>A0ABP8MLR2</accession>
<dbReference type="Gene3D" id="3.40.640.10">
    <property type="entry name" value="Type I PLP-dependent aspartate aminotransferase-like (Major domain)"/>
    <property type="match status" value="1"/>
</dbReference>
<dbReference type="CDD" id="cd00614">
    <property type="entry name" value="CGS_like"/>
    <property type="match status" value="1"/>
</dbReference>
<comment type="caution">
    <text evidence="4">The sequence shown here is derived from an EMBL/GenBank/DDBJ whole genome shotgun (WGS) entry which is preliminary data.</text>
</comment>
<evidence type="ECO:0000313" key="5">
    <source>
        <dbReference type="Proteomes" id="UP001501410"/>
    </source>
</evidence>
<dbReference type="InterPro" id="IPR054542">
    <property type="entry name" value="Cys_met_metab_PP"/>
</dbReference>
<dbReference type="InterPro" id="IPR000277">
    <property type="entry name" value="Cys/Met-Metab_PyrdxlP-dep_enz"/>
</dbReference>
<dbReference type="Proteomes" id="UP001501410">
    <property type="component" value="Unassembled WGS sequence"/>
</dbReference>
<dbReference type="InterPro" id="IPR015422">
    <property type="entry name" value="PyrdxlP-dep_Trfase_small"/>
</dbReference>
<evidence type="ECO:0000313" key="4">
    <source>
        <dbReference type="EMBL" id="GAA4452494.1"/>
    </source>
</evidence>
<dbReference type="SUPFAM" id="SSF53383">
    <property type="entry name" value="PLP-dependent transferases"/>
    <property type="match status" value="1"/>
</dbReference>
<name>A0ABP8MLR2_9BACT</name>
<sequence length="407" mass="44318">MNHPNEEWGLDTLCVHGGHKTESNRAHLTPIYATSTYVFENTEQGVDVFQGKEEGYIYGRFGSPTIEEAERKIAMLEARGLKDASGNPLELYALLHASGMAAVTTLLLANLKSGDKIITHPSLYGGTQEMIDKILPGLGIGHVIVDMHDEQAVRNAIQADPAIRMMYLETPANPTLQCVDLKKLTAIGREMNLVICADNTFATPLLQQPFAYDMDFVIHSTTKFLNGHGTAVGGILIGRDLQRMQGDVRKFHRLLGGNSNGFDAFLLCNGLRTLSLRMDKHCSNAMTVAGFFETHPKVARVNFPGLASHPHHNIAAAQMQQFGSLMSIELHGGFDAAVAFMNRLHICTNAVSLGTCDTLVSHPASTTHVGVPKEHRLASGITDGLIRISIGIEDAQDLIRDFQQALA</sequence>
<dbReference type="Gene3D" id="3.90.1150.10">
    <property type="entry name" value="Aspartate Aminotransferase, domain 1"/>
    <property type="match status" value="1"/>
</dbReference>
<dbReference type="PANTHER" id="PTHR11808">
    <property type="entry name" value="TRANS-SULFURATION ENZYME FAMILY MEMBER"/>
    <property type="match status" value="1"/>
</dbReference>
<dbReference type="PROSITE" id="PS00868">
    <property type="entry name" value="CYS_MET_METAB_PP"/>
    <property type="match status" value="1"/>
</dbReference>
<evidence type="ECO:0000256" key="3">
    <source>
        <dbReference type="RuleBase" id="RU362118"/>
    </source>
</evidence>
<reference evidence="5" key="1">
    <citation type="journal article" date="2019" name="Int. J. Syst. Evol. Microbiol.">
        <title>The Global Catalogue of Microorganisms (GCM) 10K type strain sequencing project: providing services to taxonomists for standard genome sequencing and annotation.</title>
        <authorList>
            <consortium name="The Broad Institute Genomics Platform"/>
            <consortium name="The Broad Institute Genome Sequencing Center for Infectious Disease"/>
            <person name="Wu L."/>
            <person name="Ma J."/>
        </authorList>
    </citation>
    <scope>NUCLEOTIDE SEQUENCE [LARGE SCALE GENOMIC DNA]</scope>
    <source>
        <strain evidence="5">JCM 31921</strain>
    </source>
</reference>
<proteinExistence type="inferred from homology"/>
<dbReference type="EMBL" id="BAABEZ010000014">
    <property type="protein sequence ID" value="GAA4452494.1"/>
    <property type="molecule type" value="Genomic_DNA"/>
</dbReference>